<evidence type="ECO:0000256" key="2">
    <source>
        <dbReference type="ARBA" id="ARBA00004496"/>
    </source>
</evidence>
<dbReference type="PANTHER" id="PTHR11680">
    <property type="entry name" value="SERINE HYDROXYMETHYLTRANSFERASE"/>
    <property type="match status" value="1"/>
</dbReference>
<keyword evidence="6 9" id="KW-0554">One-carbon metabolism</keyword>
<keyword evidence="5 9" id="KW-0963">Cytoplasm</keyword>
<dbReference type="UniPathway" id="UPA00193"/>
<evidence type="ECO:0000256" key="3">
    <source>
        <dbReference type="ARBA" id="ARBA00006376"/>
    </source>
</evidence>
<feature type="modified residue" description="N6-(pyridoxal phosphate)lysine" evidence="9 10">
    <location>
        <position position="232"/>
    </location>
</feature>
<dbReference type="InterPro" id="IPR015422">
    <property type="entry name" value="PyrdxlP-dep_Trfase_small"/>
</dbReference>
<dbReference type="UniPathway" id="UPA00288">
    <property type="reaction ID" value="UER01023"/>
</dbReference>
<feature type="binding site" evidence="9">
    <location>
        <begin position="355"/>
        <end position="357"/>
    </location>
    <ligand>
        <name>(6S)-5,6,7,8-tetrahydrofolate</name>
        <dbReference type="ChEBI" id="CHEBI:57453"/>
    </ligand>
</feature>
<dbReference type="Proteomes" id="UP000315589">
    <property type="component" value="Unassembled WGS sequence"/>
</dbReference>
<dbReference type="GO" id="GO:0035999">
    <property type="term" value="P:tetrahydrofolate interconversion"/>
    <property type="evidence" value="ECO:0007669"/>
    <property type="project" value="UniProtKB-UniRule"/>
</dbReference>
<gene>
    <name evidence="9" type="primary">glyA</name>
    <name evidence="12" type="ORF">CEN91_243</name>
</gene>
<dbReference type="NCBIfam" id="NF000586">
    <property type="entry name" value="PRK00011.1"/>
    <property type="match status" value="1"/>
</dbReference>
<dbReference type="InterPro" id="IPR049943">
    <property type="entry name" value="Ser_HO-MeTrfase-like"/>
</dbReference>
<dbReference type="GO" id="GO:0030170">
    <property type="term" value="F:pyridoxal phosphate binding"/>
    <property type="evidence" value="ECO:0007669"/>
    <property type="project" value="UniProtKB-UniRule"/>
</dbReference>
<accession>A0A554LKF5</accession>
<dbReference type="HAMAP" id="MF_00051">
    <property type="entry name" value="SHMT"/>
    <property type="match status" value="1"/>
</dbReference>
<dbReference type="PIRSF" id="PIRSF000412">
    <property type="entry name" value="SHMT"/>
    <property type="match status" value="1"/>
</dbReference>
<dbReference type="InterPro" id="IPR015424">
    <property type="entry name" value="PyrdxlP-dep_Trfase"/>
</dbReference>
<dbReference type="InterPro" id="IPR019798">
    <property type="entry name" value="Ser_HO-MeTrfase_PLP_BS"/>
</dbReference>
<comment type="caution">
    <text evidence="12">The sequence shown here is derived from an EMBL/GenBank/DDBJ whole genome shotgun (WGS) entry which is preliminary data.</text>
</comment>
<comment type="subunit">
    <text evidence="4 9">Homodimer.</text>
</comment>
<evidence type="ECO:0000256" key="5">
    <source>
        <dbReference type="ARBA" id="ARBA00022490"/>
    </source>
</evidence>
<dbReference type="PROSITE" id="PS00096">
    <property type="entry name" value="SHMT"/>
    <property type="match status" value="1"/>
</dbReference>
<dbReference type="AlphaFoldDB" id="A0A554LKF5"/>
<dbReference type="SUPFAM" id="SSF53383">
    <property type="entry name" value="PLP-dependent transferases"/>
    <property type="match status" value="1"/>
</dbReference>
<feature type="site" description="Plays an important role in substrate specificity" evidence="9">
    <location>
        <position position="231"/>
    </location>
</feature>
<keyword evidence="7 9" id="KW-0808">Transferase</keyword>
<comment type="function">
    <text evidence="9">Catalyzes the reversible interconversion of serine and glycine with tetrahydrofolate (THF) serving as the one-carbon carrier. This reaction serves as the major source of one-carbon groups required for the biosynthesis of purines, thymidylate, methionine, and other important biomolecules. Also exhibits THF-independent aldolase activity toward beta-hydroxyamino acids, producing glycine and aldehydes, via a retro-aldol mechanism.</text>
</comment>
<proteinExistence type="inferred from homology"/>
<dbReference type="InterPro" id="IPR001085">
    <property type="entry name" value="Ser_HO-MeTrfase"/>
</dbReference>
<dbReference type="GO" id="GO:0019264">
    <property type="term" value="P:glycine biosynthetic process from serine"/>
    <property type="evidence" value="ECO:0007669"/>
    <property type="project" value="UniProtKB-UniRule"/>
</dbReference>
<reference evidence="12 13" key="1">
    <citation type="submission" date="2017-07" db="EMBL/GenBank/DDBJ databases">
        <title>Mechanisms for carbon and nitrogen cycling indicate functional differentiation within the Candidate Phyla Radiation.</title>
        <authorList>
            <person name="Danczak R.E."/>
            <person name="Johnston M.D."/>
            <person name="Kenah C."/>
            <person name="Slattery M."/>
            <person name="Wrighton K.C."/>
            <person name="Wilkins M.J."/>
        </authorList>
    </citation>
    <scope>NUCLEOTIDE SEQUENCE [LARGE SCALE GENOMIC DNA]</scope>
    <source>
        <strain evidence="12">Licking1014_85</strain>
    </source>
</reference>
<dbReference type="CDD" id="cd00378">
    <property type="entry name" value="SHMT"/>
    <property type="match status" value="1"/>
</dbReference>
<sequence length="436" mass="48742">MKNLKNIDPKIYTLIDNEKQRQKQGLELIPSENYTSEAVLEAMGSILTNKYSEGYPEKRYYGGQIWIDEIEKLAQKRLIELFVPVKNRDNWHANVQPYSGSPANIAVLFGLLNFGDRVMGMALDQGGHLTHGHKVNFSGKAYEFTQYSVDPKTHLIDYAEVEKLAKKVKPKLIISGATAYPRIIDFKKFQNIADKVNAIHMADISHIAGLVVAKVHPTPFPFTDVVTTTTHKTLRGPRSAVIMCQKKYADAIDKAVFPGLQGGPHDHTTAAKAVCFLEAKQKSFIEYGHQIVKNTHAFAKRLTENGFQLVSGGSDNHLILIDLTNIKMPGKVAQTVLDEVGITLNKNTIPYDLRSPFDPSGIRLGTPALTTRGMKEKEFIQIANLMAETLAQVKVTEKKIDNKFNTKFSYDKKRIANIKQKVKQLAVKFPVPGIKN</sequence>
<evidence type="ECO:0000256" key="8">
    <source>
        <dbReference type="ARBA" id="ARBA00022898"/>
    </source>
</evidence>
<dbReference type="FunFam" id="3.40.640.10:FF:000001">
    <property type="entry name" value="Serine hydroxymethyltransferase"/>
    <property type="match status" value="1"/>
</dbReference>
<evidence type="ECO:0000256" key="1">
    <source>
        <dbReference type="ARBA" id="ARBA00001933"/>
    </source>
</evidence>
<evidence type="ECO:0000256" key="9">
    <source>
        <dbReference type="HAMAP-Rule" id="MF_00051"/>
    </source>
</evidence>
<dbReference type="Gene3D" id="3.40.640.10">
    <property type="entry name" value="Type I PLP-dependent aspartate aminotransferase-like (Major domain)"/>
    <property type="match status" value="1"/>
</dbReference>
<evidence type="ECO:0000259" key="11">
    <source>
        <dbReference type="Pfam" id="PF00464"/>
    </source>
</evidence>
<dbReference type="Gene3D" id="3.90.1150.10">
    <property type="entry name" value="Aspartate Aminotransferase, domain 1"/>
    <property type="match status" value="1"/>
</dbReference>
<dbReference type="GO" id="GO:0005829">
    <property type="term" value="C:cytosol"/>
    <property type="evidence" value="ECO:0007669"/>
    <property type="project" value="TreeGrafter"/>
</dbReference>
<evidence type="ECO:0000313" key="12">
    <source>
        <dbReference type="EMBL" id="TSC93365.1"/>
    </source>
</evidence>
<comment type="pathway">
    <text evidence="9">Amino-acid biosynthesis; glycine biosynthesis; glycine from L-serine: step 1/1.</text>
</comment>
<comment type="cofactor">
    <cofactor evidence="1 9 10">
        <name>pyridoxal 5'-phosphate</name>
        <dbReference type="ChEBI" id="CHEBI:597326"/>
    </cofactor>
</comment>
<comment type="similarity">
    <text evidence="3 9">Belongs to the SHMT family.</text>
</comment>
<comment type="subcellular location">
    <subcellularLocation>
        <location evidence="2 9">Cytoplasm</location>
    </subcellularLocation>
</comment>
<keyword evidence="12" id="KW-0489">Methyltransferase</keyword>
<dbReference type="GO" id="GO:0032259">
    <property type="term" value="P:methylation"/>
    <property type="evidence" value="ECO:0007669"/>
    <property type="project" value="UniProtKB-KW"/>
</dbReference>
<dbReference type="InterPro" id="IPR039429">
    <property type="entry name" value="SHMT-like_dom"/>
</dbReference>
<feature type="binding site" evidence="9">
    <location>
        <begin position="127"/>
        <end position="129"/>
    </location>
    <ligand>
        <name>(6S)-5,6,7,8-tetrahydrofolate</name>
        <dbReference type="ChEBI" id="CHEBI:57453"/>
    </ligand>
</feature>
<comment type="pathway">
    <text evidence="9">One-carbon metabolism; tetrahydrofolate interconversion.</text>
</comment>
<dbReference type="EC" id="2.1.2.1" evidence="9"/>
<comment type="caution">
    <text evidence="9">Lacks conserved residue(s) required for the propagation of feature annotation.</text>
</comment>
<evidence type="ECO:0000256" key="4">
    <source>
        <dbReference type="ARBA" id="ARBA00011738"/>
    </source>
</evidence>
<feature type="binding site" evidence="9">
    <location>
        <position position="123"/>
    </location>
    <ligand>
        <name>(6S)-5,6,7,8-tetrahydrofolate</name>
        <dbReference type="ChEBI" id="CHEBI:57453"/>
    </ligand>
</feature>
<evidence type="ECO:0000256" key="6">
    <source>
        <dbReference type="ARBA" id="ARBA00022563"/>
    </source>
</evidence>
<feature type="domain" description="Serine hydroxymethyltransferase-like" evidence="11">
    <location>
        <begin position="4"/>
        <end position="385"/>
    </location>
</feature>
<name>A0A554LKF5_9BACT</name>
<evidence type="ECO:0000256" key="7">
    <source>
        <dbReference type="ARBA" id="ARBA00022679"/>
    </source>
</evidence>
<dbReference type="GO" id="GO:0008168">
    <property type="term" value="F:methyltransferase activity"/>
    <property type="evidence" value="ECO:0007669"/>
    <property type="project" value="UniProtKB-KW"/>
</dbReference>
<dbReference type="InterPro" id="IPR015421">
    <property type="entry name" value="PyrdxlP-dep_Trfase_major"/>
</dbReference>
<keyword evidence="9" id="KW-0028">Amino-acid biosynthesis</keyword>
<organism evidence="12 13">
    <name type="scientific">Candidatus Berkelbacteria bacterium Licking1014_85</name>
    <dbReference type="NCBI Taxonomy" id="2017148"/>
    <lineage>
        <taxon>Bacteria</taxon>
        <taxon>Candidatus Berkelbacteria</taxon>
    </lineage>
</organism>
<dbReference type="PANTHER" id="PTHR11680:SF35">
    <property type="entry name" value="SERINE HYDROXYMETHYLTRANSFERASE 1"/>
    <property type="match status" value="1"/>
</dbReference>
<comment type="catalytic activity">
    <reaction evidence="9">
        <text>(6R)-5,10-methylene-5,6,7,8-tetrahydrofolate + glycine + H2O = (6S)-5,6,7,8-tetrahydrofolate + L-serine</text>
        <dbReference type="Rhea" id="RHEA:15481"/>
        <dbReference type="ChEBI" id="CHEBI:15377"/>
        <dbReference type="ChEBI" id="CHEBI:15636"/>
        <dbReference type="ChEBI" id="CHEBI:33384"/>
        <dbReference type="ChEBI" id="CHEBI:57305"/>
        <dbReference type="ChEBI" id="CHEBI:57453"/>
        <dbReference type="EC" id="2.1.2.1"/>
    </reaction>
</comment>
<protein>
    <recommendedName>
        <fullName evidence="9">Serine hydroxymethyltransferase</fullName>
        <shortName evidence="9">SHMT</shortName>
        <shortName evidence="9">Serine methylase</shortName>
        <ecNumber evidence="9">2.1.2.1</ecNumber>
    </recommendedName>
</protein>
<dbReference type="Pfam" id="PF00464">
    <property type="entry name" value="SHMT"/>
    <property type="match status" value="1"/>
</dbReference>
<keyword evidence="8 9" id="KW-0663">Pyridoxal phosphate</keyword>
<evidence type="ECO:0000313" key="13">
    <source>
        <dbReference type="Proteomes" id="UP000315589"/>
    </source>
</evidence>
<evidence type="ECO:0000256" key="10">
    <source>
        <dbReference type="PIRSR" id="PIRSR000412-50"/>
    </source>
</evidence>
<dbReference type="EMBL" id="VMGI01000028">
    <property type="protein sequence ID" value="TSC93365.1"/>
    <property type="molecule type" value="Genomic_DNA"/>
</dbReference>
<dbReference type="GO" id="GO:0004372">
    <property type="term" value="F:glycine hydroxymethyltransferase activity"/>
    <property type="evidence" value="ECO:0007669"/>
    <property type="project" value="UniProtKB-UniRule"/>
</dbReference>